<evidence type="ECO:0000313" key="3">
    <source>
        <dbReference type="Proteomes" id="UP000627715"/>
    </source>
</evidence>
<evidence type="ECO:0000313" key="2">
    <source>
        <dbReference type="EMBL" id="GGG46976.1"/>
    </source>
</evidence>
<sequence>MKIRLYSDLHLEFSPFNPPDAVADLVVLAGDIHVGVKGVEWALEQSFGCPVLYVLGNHEFYGKSYPGLIHKMKLLAQGSPIHVLENESIEIDGVRFHGATLWTDFELFGDAPMAGFECQQVMNDFRKIRKEPSYSKLRAMDAAAIHQRSIAWLGRSLHGSTAATNVVVSHHAPGLGSVNEEYHSSVLSAAYASDLASFISEHRPDYWLHGHTHSCCDYQIGTCRVICNQRGYHNGEIDGFIPDGIITIHENPN</sequence>
<comment type="caution">
    <text evidence="2">The sequence shown here is derived from an EMBL/GenBank/DDBJ whole genome shotgun (WGS) entry which is preliminary data.</text>
</comment>
<dbReference type="PANTHER" id="PTHR37844:SF2">
    <property type="entry name" value="SER_THR PROTEIN PHOSPHATASE SUPERFAMILY (AFU_ORTHOLOGUE AFUA_1G14840)"/>
    <property type="match status" value="1"/>
</dbReference>
<dbReference type="PANTHER" id="PTHR37844">
    <property type="entry name" value="SER/THR PROTEIN PHOSPHATASE SUPERFAMILY (AFU_ORTHOLOGUE AFUA_1G14840)"/>
    <property type="match status" value="1"/>
</dbReference>
<reference evidence="2" key="2">
    <citation type="submission" date="2020-09" db="EMBL/GenBank/DDBJ databases">
        <authorList>
            <person name="Sun Q."/>
            <person name="Zhou Y."/>
        </authorList>
    </citation>
    <scope>NUCLEOTIDE SEQUENCE</scope>
    <source>
        <strain evidence="2">CGMCC 1.15425</strain>
    </source>
</reference>
<dbReference type="InterPro" id="IPR004843">
    <property type="entry name" value="Calcineurin-like_PHP"/>
</dbReference>
<dbReference type="EMBL" id="BMIY01000001">
    <property type="protein sequence ID" value="GGG46976.1"/>
    <property type="molecule type" value="Genomic_DNA"/>
</dbReference>
<dbReference type="SUPFAM" id="SSF56300">
    <property type="entry name" value="Metallo-dependent phosphatases"/>
    <property type="match status" value="1"/>
</dbReference>
<dbReference type="Proteomes" id="UP000627715">
    <property type="component" value="Unassembled WGS sequence"/>
</dbReference>
<dbReference type="GO" id="GO:0016787">
    <property type="term" value="F:hydrolase activity"/>
    <property type="evidence" value="ECO:0007669"/>
    <property type="project" value="InterPro"/>
</dbReference>
<dbReference type="Gene3D" id="3.60.21.10">
    <property type="match status" value="1"/>
</dbReference>
<dbReference type="Pfam" id="PF00149">
    <property type="entry name" value="Metallophos"/>
    <property type="match status" value="1"/>
</dbReference>
<gene>
    <name evidence="2" type="ORF">GCM10011403_00100</name>
</gene>
<dbReference type="OrthoDB" id="356681at2"/>
<reference evidence="2" key="1">
    <citation type="journal article" date="2014" name="Int. J. Syst. Evol. Microbiol.">
        <title>Complete genome sequence of Corynebacterium casei LMG S-19264T (=DSM 44701T), isolated from a smear-ripened cheese.</title>
        <authorList>
            <consortium name="US DOE Joint Genome Institute (JGI-PGF)"/>
            <person name="Walter F."/>
            <person name="Albersmeier A."/>
            <person name="Kalinowski J."/>
            <person name="Ruckert C."/>
        </authorList>
    </citation>
    <scope>NUCLEOTIDE SEQUENCE</scope>
    <source>
        <strain evidence="2">CGMCC 1.15425</strain>
    </source>
</reference>
<feature type="domain" description="Calcineurin-like phosphoesterase" evidence="1">
    <location>
        <begin position="20"/>
        <end position="214"/>
    </location>
</feature>
<dbReference type="RefSeq" id="WP_068810643.1">
    <property type="nucleotide sequence ID" value="NZ_BMIY01000001.1"/>
</dbReference>
<keyword evidence="3" id="KW-1185">Reference proteome</keyword>
<dbReference type="AlphaFoldDB" id="A0A917GID1"/>
<dbReference type="InterPro" id="IPR029052">
    <property type="entry name" value="Metallo-depent_PP-like"/>
</dbReference>
<protein>
    <submittedName>
        <fullName evidence="2">Serine/threonine protein phosphatase</fullName>
    </submittedName>
</protein>
<name>A0A917GID1_9GAMM</name>
<organism evidence="2 3">
    <name type="scientific">Pseudohongiella nitratireducens</name>
    <dbReference type="NCBI Taxonomy" id="1768907"/>
    <lineage>
        <taxon>Bacteria</taxon>
        <taxon>Pseudomonadati</taxon>
        <taxon>Pseudomonadota</taxon>
        <taxon>Gammaproteobacteria</taxon>
        <taxon>Pseudomonadales</taxon>
        <taxon>Pseudohongiellaceae</taxon>
        <taxon>Pseudohongiella</taxon>
    </lineage>
</organism>
<evidence type="ECO:0000259" key="1">
    <source>
        <dbReference type="Pfam" id="PF00149"/>
    </source>
</evidence>
<accession>A0A917GID1</accession>
<proteinExistence type="predicted"/>